<comment type="caution">
    <text evidence="2">The sequence shown here is derived from an EMBL/GenBank/DDBJ whole genome shotgun (WGS) entry which is preliminary data.</text>
</comment>
<protein>
    <submittedName>
        <fullName evidence="2">Uncharacterized protein</fullName>
    </submittedName>
</protein>
<feature type="transmembrane region" description="Helical" evidence="1">
    <location>
        <begin position="273"/>
        <end position="296"/>
    </location>
</feature>
<reference evidence="2 3" key="2">
    <citation type="submission" date="2019-01" db="EMBL/GenBank/DDBJ databases">
        <title>Hymenobacter humicola sp. nov., isolated from soils in Antarctica.</title>
        <authorList>
            <person name="Sedlacek I."/>
            <person name="Holochova P."/>
            <person name="Kralova S."/>
            <person name="Pantucek R."/>
            <person name="Stankova E."/>
            <person name="Vrbovska V."/>
            <person name="Kristofova L."/>
            <person name="Svec P."/>
            <person name="Busse H.-J."/>
        </authorList>
    </citation>
    <scope>NUCLEOTIDE SEQUENCE [LARGE SCALE GENOMIC DNA]</scope>
    <source>
        <strain evidence="2 3">CCM 8852</strain>
    </source>
</reference>
<proteinExistence type="predicted"/>
<feature type="transmembrane region" description="Helical" evidence="1">
    <location>
        <begin position="59"/>
        <end position="82"/>
    </location>
</feature>
<feature type="transmembrane region" description="Helical" evidence="1">
    <location>
        <begin position="116"/>
        <end position="136"/>
    </location>
</feature>
<feature type="transmembrane region" description="Helical" evidence="1">
    <location>
        <begin position="336"/>
        <end position="366"/>
    </location>
</feature>
<sequence>MKRPLTRVLVKVMANGFYRQHTGLLLTLFILIFTNFFYTNVLNQTHLTPAQIVENALKLAITTVSEPLGVVLLFGLFFGYTVKSCQYVAGRLQAVDVQFLFYSSNALPRPQQVRSWAVVQSIIALPIIVLGGYALLVGLAFGYWLVPLLIPVYLLGLLGASALYYTHLLNNTAAGPDQASRLPWLRRWPKPFFSLFLYEIVARKRLAYGITKALSVVIIAGFFSVLPDAHTDVRLLALLSLCIALAHVVLVYQSSEFELFYLRFARNLPYSRWQLYGQQAALFGCLVLPEIIWFLVAGQFRQGLVGILLLLSVLMLFRTLLYRIGQRMTCYLRTAFGLFIVFLLLNLFGFAPLLVCANLIVAWGLLWRYRYQSFG</sequence>
<feature type="transmembrane region" description="Helical" evidence="1">
    <location>
        <begin position="142"/>
        <end position="165"/>
    </location>
</feature>
<reference evidence="2 3" key="1">
    <citation type="submission" date="2018-09" db="EMBL/GenBank/DDBJ databases">
        <authorList>
            <person name="Zeman M."/>
            <person name="Pardy F."/>
        </authorList>
    </citation>
    <scope>NUCLEOTIDE SEQUENCE [LARGE SCALE GENOMIC DNA]</scope>
    <source>
        <strain evidence="2 3">CCM 8852</strain>
    </source>
</reference>
<feature type="transmembrane region" description="Helical" evidence="1">
    <location>
        <begin position="206"/>
        <end position="227"/>
    </location>
</feature>
<evidence type="ECO:0000256" key="1">
    <source>
        <dbReference type="SAM" id="Phobius"/>
    </source>
</evidence>
<dbReference type="RefSeq" id="WP_119654807.1">
    <property type="nucleotide sequence ID" value="NZ_JBHUOI010000041.1"/>
</dbReference>
<gene>
    <name evidence="2" type="ORF">D0T11_05620</name>
</gene>
<dbReference type="AlphaFoldDB" id="A0A418R454"/>
<keyword evidence="1" id="KW-0472">Membrane</keyword>
<keyword evidence="3" id="KW-1185">Reference proteome</keyword>
<accession>A0A418R454</accession>
<keyword evidence="1" id="KW-0812">Transmembrane</keyword>
<name>A0A418R454_9BACT</name>
<dbReference type="Proteomes" id="UP000284250">
    <property type="component" value="Unassembled WGS sequence"/>
</dbReference>
<evidence type="ECO:0000313" key="3">
    <source>
        <dbReference type="Proteomes" id="UP000284250"/>
    </source>
</evidence>
<feature type="transmembrane region" description="Helical" evidence="1">
    <location>
        <begin position="302"/>
        <end position="324"/>
    </location>
</feature>
<keyword evidence="1" id="KW-1133">Transmembrane helix</keyword>
<feature type="transmembrane region" description="Helical" evidence="1">
    <location>
        <begin position="21"/>
        <end position="39"/>
    </location>
</feature>
<evidence type="ECO:0000313" key="2">
    <source>
        <dbReference type="EMBL" id="RIY12125.1"/>
    </source>
</evidence>
<feature type="transmembrane region" description="Helical" evidence="1">
    <location>
        <begin position="233"/>
        <end position="252"/>
    </location>
</feature>
<organism evidence="2 3">
    <name type="scientific">Hymenobacter rubripertinctus</name>
    <dbReference type="NCBI Taxonomy" id="2029981"/>
    <lineage>
        <taxon>Bacteria</taxon>
        <taxon>Pseudomonadati</taxon>
        <taxon>Bacteroidota</taxon>
        <taxon>Cytophagia</taxon>
        <taxon>Cytophagales</taxon>
        <taxon>Hymenobacteraceae</taxon>
        <taxon>Hymenobacter</taxon>
    </lineage>
</organism>
<dbReference type="OrthoDB" id="628904at2"/>
<dbReference type="EMBL" id="QYCN01000006">
    <property type="protein sequence ID" value="RIY12125.1"/>
    <property type="molecule type" value="Genomic_DNA"/>
</dbReference>